<dbReference type="RefSeq" id="WP_052535354.1">
    <property type="nucleotide sequence ID" value="NZ_HG966617.1"/>
</dbReference>
<evidence type="ECO:0000313" key="2">
    <source>
        <dbReference type="EMBL" id="CDO59344.1"/>
    </source>
</evidence>
<dbReference type="PROSITE" id="PS51462">
    <property type="entry name" value="NUDIX"/>
    <property type="match status" value="1"/>
</dbReference>
<proteinExistence type="predicted"/>
<dbReference type="EMBL" id="HG966617">
    <property type="protein sequence ID" value="CDO59344.1"/>
    <property type="molecule type" value="Genomic_DNA"/>
</dbReference>
<dbReference type="KEGG" id="pect:BN1012_Phect1130"/>
<accession>X5MEP0</accession>
<dbReference type="STRING" id="1458461.BN1012_Phect1130"/>
<dbReference type="InterPro" id="IPR000086">
    <property type="entry name" value="NUDIX_hydrolase_dom"/>
</dbReference>
<organism evidence="2 3">
    <name type="scientific">Candidatus Phaeomarinibacter ectocarpi</name>
    <dbReference type="NCBI Taxonomy" id="1458461"/>
    <lineage>
        <taxon>Bacteria</taxon>
        <taxon>Pseudomonadati</taxon>
        <taxon>Pseudomonadota</taxon>
        <taxon>Alphaproteobacteria</taxon>
        <taxon>Hyphomicrobiales</taxon>
        <taxon>Parvibaculaceae</taxon>
        <taxon>Candidatus Phaeomarinibacter</taxon>
    </lineage>
</organism>
<evidence type="ECO:0000313" key="3">
    <source>
        <dbReference type="Proteomes" id="UP000032160"/>
    </source>
</evidence>
<feature type="domain" description="Nudix hydrolase" evidence="1">
    <location>
        <begin position="17"/>
        <end position="152"/>
    </location>
</feature>
<dbReference type="PATRIC" id="fig|1458461.3.peg.1130"/>
<gene>
    <name evidence="2" type="ORF">BN1012_Phect1130</name>
</gene>
<dbReference type="AlphaFoldDB" id="X5MEP0"/>
<dbReference type="Gene3D" id="3.90.79.10">
    <property type="entry name" value="Nucleoside Triphosphate Pyrophosphohydrolase"/>
    <property type="match status" value="1"/>
</dbReference>
<reference evidence="2 3" key="1">
    <citation type="journal article" date="2014" name="Front. Genet.">
        <title>Genome and metabolic network of "Candidatus Phaeomarinobacter ectocarpi" Ec32, a new candidate genus of Alphaproteobacteria frequently associated with brown algae.</title>
        <authorList>
            <person name="Dittami S.M."/>
            <person name="Barbeyron T."/>
            <person name="Boyen C."/>
            <person name="Cambefort J."/>
            <person name="Collet G."/>
            <person name="Delage L."/>
            <person name="Gobet A."/>
            <person name="Groisillier A."/>
            <person name="Leblanc C."/>
            <person name="Michel G."/>
            <person name="Scornet D."/>
            <person name="Siegel A."/>
            <person name="Tapia J.E."/>
            <person name="Tonon T."/>
        </authorList>
    </citation>
    <scope>NUCLEOTIDE SEQUENCE [LARGE SCALE GENOMIC DNA]</scope>
    <source>
        <strain evidence="2 3">Ec32</strain>
    </source>
</reference>
<keyword evidence="3" id="KW-1185">Reference proteome</keyword>
<protein>
    <submittedName>
        <fullName evidence="2">Mutator protein</fullName>
    </submittedName>
</protein>
<dbReference type="InterPro" id="IPR015797">
    <property type="entry name" value="NUDIX_hydrolase-like_dom_sf"/>
</dbReference>
<evidence type="ECO:0000259" key="1">
    <source>
        <dbReference type="PROSITE" id="PS51462"/>
    </source>
</evidence>
<dbReference type="HOGENOM" id="CLU_1607857_0_0_5"/>
<dbReference type="SUPFAM" id="SSF55811">
    <property type="entry name" value="Nudix"/>
    <property type="match status" value="1"/>
</dbReference>
<dbReference type="Pfam" id="PF00293">
    <property type="entry name" value="NUDIX"/>
    <property type="match status" value="1"/>
</dbReference>
<dbReference type="OrthoDB" id="289720at2"/>
<sequence length="165" mass="18284">MTTPGDLDYLEPVGSLSPAPAAVALIVDERGRYLVQLRDDIPTIFFPNHWGCFGGALEPGETHLDALHRELHEELALDSAPLGAEEFTRFTFDFGFAGGGIIDRAFFEVPIKAAQVDEMVLGEGSELRLWEGPELLKQPVVPYDRFAIWMHCYRTQLALGQSPTP</sequence>
<name>X5MEP0_9HYPH</name>
<dbReference type="Proteomes" id="UP000032160">
    <property type="component" value="Chromosome I"/>
</dbReference>
<dbReference type="GO" id="GO:0003824">
    <property type="term" value="F:catalytic activity"/>
    <property type="evidence" value="ECO:0007669"/>
    <property type="project" value="UniProtKB-ARBA"/>
</dbReference>